<dbReference type="InterPro" id="IPR001296">
    <property type="entry name" value="Glyco_trans_1"/>
</dbReference>
<dbReference type="GO" id="GO:0009103">
    <property type="term" value="P:lipopolysaccharide biosynthetic process"/>
    <property type="evidence" value="ECO:0007669"/>
    <property type="project" value="TreeGrafter"/>
</dbReference>
<organism evidence="4 5">
    <name type="scientific">Hyphomicrobium facile</name>
    <dbReference type="NCBI Taxonomy" id="51670"/>
    <lineage>
        <taxon>Bacteria</taxon>
        <taxon>Pseudomonadati</taxon>
        <taxon>Pseudomonadota</taxon>
        <taxon>Alphaproteobacteria</taxon>
        <taxon>Hyphomicrobiales</taxon>
        <taxon>Hyphomicrobiaceae</taxon>
        <taxon>Hyphomicrobium</taxon>
    </lineage>
</organism>
<dbReference type="Pfam" id="PF13439">
    <property type="entry name" value="Glyco_transf_4"/>
    <property type="match status" value="1"/>
</dbReference>
<feature type="domain" description="Glycosyltransferase subfamily 4-like N-terminal" evidence="3">
    <location>
        <begin position="87"/>
        <end position="159"/>
    </location>
</feature>
<evidence type="ECO:0000313" key="5">
    <source>
        <dbReference type="Proteomes" id="UP000199423"/>
    </source>
</evidence>
<reference evidence="5" key="1">
    <citation type="submission" date="2016-10" db="EMBL/GenBank/DDBJ databases">
        <authorList>
            <person name="Varghese N."/>
            <person name="Submissions S."/>
        </authorList>
    </citation>
    <scope>NUCLEOTIDE SEQUENCE [LARGE SCALE GENOMIC DNA]</scope>
    <source>
        <strain evidence="5">DSM 1565</strain>
    </source>
</reference>
<keyword evidence="1 4" id="KW-0808">Transferase</keyword>
<dbReference type="RefSeq" id="WP_092866927.1">
    <property type="nucleotide sequence ID" value="NZ_FPCH01000002.1"/>
</dbReference>
<feature type="domain" description="Glycosyl transferase family 1" evidence="2">
    <location>
        <begin position="169"/>
        <end position="322"/>
    </location>
</feature>
<evidence type="ECO:0000259" key="3">
    <source>
        <dbReference type="Pfam" id="PF13439"/>
    </source>
</evidence>
<dbReference type="PANTHER" id="PTHR46401:SF2">
    <property type="entry name" value="GLYCOSYLTRANSFERASE WBBK-RELATED"/>
    <property type="match status" value="1"/>
</dbReference>
<dbReference type="PANTHER" id="PTHR46401">
    <property type="entry name" value="GLYCOSYLTRANSFERASE WBBK-RELATED"/>
    <property type="match status" value="1"/>
</dbReference>
<evidence type="ECO:0000313" key="4">
    <source>
        <dbReference type="EMBL" id="SFV32566.1"/>
    </source>
</evidence>
<evidence type="ECO:0000259" key="2">
    <source>
        <dbReference type="Pfam" id="PF00534"/>
    </source>
</evidence>
<dbReference type="CDD" id="cd03801">
    <property type="entry name" value="GT4_PimA-like"/>
    <property type="match status" value="1"/>
</dbReference>
<gene>
    <name evidence="4" type="ORF">SAMN04488557_1648</name>
</gene>
<proteinExistence type="predicted"/>
<dbReference type="AlphaFoldDB" id="A0A1I7NDD9"/>
<dbReference type="SUPFAM" id="SSF53756">
    <property type="entry name" value="UDP-Glycosyltransferase/glycogen phosphorylase"/>
    <property type="match status" value="1"/>
</dbReference>
<accession>A0A1I7NDD9</accession>
<dbReference type="EMBL" id="FPCH01000002">
    <property type="protein sequence ID" value="SFV32566.1"/>
    <property type="molecule type" value="Genomic_DNA"/>
</dbReference>
<protein>
    <submittedName>
        <fullName evidence="4">Glycosyl transferases group 1</fullName>
    </submittedName>
</protein>
<dbReference type="Pfam" id="PF00534">
    <property type="entry name" value="Glycos_transf_1"/>
    <property type="match status" value="1"/>
</dbReference>
<dbReference type="STRING" id="51670.SAMN04488557_1648"/>
<dbReference type="InterPro" id="IPR028098">
    <property type="entry name" value="Glyco_trans_4-like_N"/>
</dbReference>
<evidence type="ECO:0000256" key="1">
    <source>
        <dbReference type="ARBA" id="ARBA00022679"/>
    </source>
</evidence>
<dbReference type="OrthoDB" id="9781738at2"/>
<keyword evidence="5" id="KW-1185">Reference proteome</keyword>
<sequence length="348" mass="37027">MAEAVFAIPGDLKATTGGYAYDRRVIELLPAFGVPVSVLSLPGSFPNPDANDLDETRRILETRHADSVLLVDGLAYGAFPDTILGKIPGRVIGLVHHPLFLETGLPHARKVELKASEERALERANHIIVTSRATKRILTEHMAISPDKITIAEPGTDPAQRATGTGAPLQILAVGAVMPRKGYDLLVEALAPLDTIDWRLTIAGALDRHQQAVEAVQNAIAKHGLENRVTLAGKVVPATLDRFYDCADLFVSASLFEGYGMVLAEAMARGLPIVLAAGGAAADTAGEAAALHVEAGNVGQLTSALQRALTDKKLRDRLADAAWEAGRTLPTWHETARRIAAVILGLRP</sequence>
<name>A0A1I7NDD9_9HYPH</name>
<dbReference type="Gene3D" id="3.40.50.2000">
    <property type="entry name" value="Glycogen Phosphorylase B"/>
    <property type="match status" value="2"/>
</dbReference>
<dbReference type="GO" id="GO:0016757">
    <property type="term" value="F:glycosyltransferase activity"/>
    <property type="evidence" value="ECO:0007669"/>
    <property type="project" value="InterPro"/>
</dbReference>
<dbReference type="Proteomes" id="UP000199423">
    <property type="component" value="Unassembled WGS sequence"/>
</dbReference>